<evidence type="ECO:0000313" key="1">
    <source>
        <dbReference type="EMBL" id="KAK0491349.1"/>
    </source>
</evidence>
<dbReference type="AlphaFoldDB" id="A0AA39PWA8"/>
<comment type="caution">
    <text evidence="1">The sequence shown here is derived from an EMBL/GenBank/DDBJ whole genome shotgun (WGS) entry which is preliminary data.</text>
</comment>
<organism evidence="1 2">
    <name type="scientific">Armillaria novae-zelandiae</name>
    <dbReference type="NCBI Taxonomy" id="153914"/>
    <lineage>
        <taxon>Eukaryota</taxon>
        <taxon>Fungi</taxon>
        <taxon>Dikarya</taxon>
        <taxon>Basidiomycota</taxon>
        <taxon>Agaricomycotina</taxon>
        <taxon>Agaricomycetes</taxon>
        <taxon>Agaricomycetidae</taxon>
        <taxon>Agaricales</taxon>
        <taxon>Marasmiineae</taxon>
        <taxon>Physalacriaceae</taxon>
        <taxon>Armillaria</taxon>
    </lineage>
</organism>
<gene>
    <name evidence="1" type="ORF">IW261DRAFT_83252</name>
</gene>
<dbReference type="PROSITE" id="PS51257">
    <property type="entry name" value="PROKAR_LIPOPROTEIN"/>
    <property type="match status" value="1"/>
</dbReference>
<proteinExistence type="predicted"/>
<protein>
    <submittedName>
        <fullName evidence="1">Uncharacterized protein</fullName>
    </submittedName>
</protein>
<dbReference type="Proteomes" id="UP001175227">
    <property type="component" value="Unassembled WGS sequence"/>
</dbReference>
<evidence type="ECO:0000313" key="2">
    <source>
        <dbReference type="Proteomes" id="UP001175227"/>
    </source>
</evidence>
<reference evidence="1" key="1">
    <citation type="submission" date="2023-06" db="EMBL/GenBank/DDBJ databases">
        <authorList>
            <consortium name="Lawrence Berkeley National Laboratory"/>
            <person name="Ahrendt S."/>
            <person name="Sahu N."/>
            <person name="Indic B."/>
            <person name="Wong-Bajracharya J."/>
            <person name="Merenyi Z."/>
            <person name="Ke H.-M."/>
            <person name="Monk M."/>
            <person name="Kocsube S."/>
            <person name="Drula E."/>
            <person name="Lipzen A."/>
            <person name="Balint B."/>
            <person name="Henrissat B."/>
            <person name="Andreopoulos B."/>
            <person name="Martin F.M."/>
            <person name="Harder C.B."/>
            <person name="Rigling D."/>
            <person name="Ford K.L."/>
            <person name="Foster G.D."/>
            <person name="Pangilinan J."/>
            <person name="Papanicolaou A."/>
            <person name="Barry K."/>
            <person name="LaButti K."/>
            <person name="Viragh M."/>
            <person name="Koriabine M."/>
            <person name="Yan M."/>
            <person name="Riley R."/>
            <person name="Champramary S."/>
            <person name="Plett K.L."/>
            <person name="Tsai I.J."/>
            <person name="Slot J."/>
            <person name="Sipos G."/>
            <person name="Plett J."/>
            <person name="Nagy L.G."/>
            <person name="Grigoriev I.V."/>
        </authorList>
    </citation>
    <scope>NUCLEOTIDE SEQUENCE</scope>
    <source>
        <strain evidence="1">ICMP 16352</strain>
    </source>
</reference>
<dbReference type="EMBL" id="JAUEPR010000001">
    <property type="protein sequence ID" value="KAK0491349.1"/>
    <property type="molecule type" value="Genomic_DNA"/>
</dbReference>
<accession>A0AA39PWA8</accession>
<name>A0AA39PWA8_9AGAR</name>
<sequence>MCVRAVDWNRLGFLSTCLCDTTNGLTVVSSCRQHYDIGAFGRLSKSSVWTLICQRLPIVGRLCFLRQQIPNCARSRSKQASSLKNLNLGGRNTLTVRLRHLRYKTFGTAVFSHE</sequence>
<keyword evidence="2" id="KW-1185">Reference proteome</keyword>